<sequence length="242" mass="26730">MSTIPSPVVTGSIGALEIGTIVMTFFFGIGTVQTFHYYRGYPHDSLWLKSFIAVVWLCELGHTISVAWGTYTVTVTRFGDLSGVTLDPLPLGFAWSILFSGLLGPLVQGFFAHRVHVFSKKIYIPLVCWAASLLRLSGSLVAVVKAVKQPSLQSYGESNGWLIMLLLVVGAFVDITVAASLCYFLGRERPFAIGRTVRMLDQLMAYTIETGLVTSLTAVTILVCLKTMPNNREYYSFHLLFR</sequence>
<gene>
    <name evidence="1" type="ORF">BV22DRAFT_676277</name>
</gene>
<keyword evidence="2" id="KW-1185">Reference proteome</keyword>
<protein>
    <submittedName>
        <fullName evidence="1">Uncharacterized protein</fullName>
    </submittedName>
</protein>
<reference evidence="1" key="1">
    <citation type="journal article" date="2021" name="New Phytol.">
        <title>Evolutionary innovations through gain and loss of genes in the ectomycorrhizal Boletales.</title>
        <authorList>
            <person name="Wu G."/>
            <person name="Miyauchi S."/>
            <person name="Morin E."/>
            <person name="Kuo A."/>
            <person name="Drula E."/>
            <person name="Varga T."/>
            <person name="Kohler A."/>
            <person name="Feng B."/>
            <person name="Cao Y."/>
            <person name="Lipzen A."/>
            <person name="Daum C."/>
            <person name="Hundley H."/>
            <person name="Pangilinan J."/>
            <person name="Johnson J."/>
            <person name="Barry K."/>
            <person name="LaButti K."/>
            <person name="Ng V."/>
            <person name="Ahrendt S."/>
            <person name="Min B."/>
            <person name="Choi I.G."/>
            <person name="Park H."/>
            <person name="Plett J.M."/>
            <person name="Magnuson J."/>
            <person name="Spatafora J.W."/>
            <person name="Nagy L.G."/>
            <person name="Henrissat B."/>
            <person name="Grigoriev I.V."/>
            <person name="Yang Z.L."/>
            <person name="Xu J."/>
            <person name="Martin F.M."/>
        </authorList>
    </citation>
    <scope>NUCLEOTIDE SEQUENCE</scope>
    <source>
        <strain evidence="1">KUC20120723A-06</strain>
    </source>
</reference>
<evidence type="ECO:0000313" key="2">
    <source>
        <dbReference type="Proteomes" id="UP000790709"/>
    </source>
</evidence>
<evidence type="ECO:0000313" key="1">
    <source>
        <dbReference type="EMBL" id="KAH7922199.1"/>
    </source>
</evidence>
<name>A0ACB8B9D3_9AGAM</name>
<dbReference type="EMBL" id="MU266494">
    <property type="protein sequence ID" value="KAH7922199.1"/>
    <property type="molecule type" value="Genomic_DNA"/>
</dbReference>
<accession>A0ACB8B9D3</accession>
<comment type="caution">
    <text evidence="1">The sequence shown here is derived from an EMBL/GenBank/DDBJ whole genome shotgun (WGS) entry which is preliminary data.</text>
</comment>
<organism evidence="1 2">
    <name type="scientific">Leucogyrophana mollusca</name>
    <dbReference type="NCBI Taxonomy" id="85980"/>
    <lineage>
        <taxon>Eukaryota</taxon>
        <taxon>Fungi</taxon>
        <taxon>Dikarya</taxon>
        <taxon>Basidiomycota</taxon>
        <taxon>Agaricomycotina</taxon>
        <taxon>Agaricomycetes</taxon>
        <taxon>Agaricomycetidae</taxon>
        <taxon>Boletales</taxon>
        <taxon>Boletales incertae sedis</taxon>
        <taxon>Leucogyrophana</taxon>
    </lineage>
</organism>
<proteinExistence type="predicted"/>
<dbReference type="Proteomes" id="UP000790709">
    <property type="component" value="Unassembled WGS sequence"/>
</dbReference>